<proteinExistence type="predicted"/>
<dbReference type="Proteomes" id="UP000886744">
    <property type="component" value="Unassembled WGS sequence"/>
</dbReference>
<gene>
    <name evidence="1" type="ORF">IAC94_00025</name>
</gene>
<dbReference type="AlphaFoldDB" id="A0A9D1J6A1"/>
<comment type="caution">
    <text evidence="1">The sequence shown here is derived from an EMBL/GenBank/DDBJ whole genome shotgun (WGS) entry which is preliminary data.</text>
</comment>
<reference evidence="1" key="1">
    <citation type="submission" date="2020-10" db="EMBL/GenBank/DDBJ databases">
        <authorList>
            <person name="Gilroy R."/>
        </authorList>
    </citation>
    <scope>NUCLEOTIDE SEQUENCE</scope>
    <source>
        <strain evidence="1">ChiHjej13B12-12457</strain>
    </source>
</reference>
<dbReference type="EMBL" id="DVHI01000001">
    <property type="protein sequence ID" value="HIR61899.1"/>
    <property type="molecule type" value="Genomic_DNA"/>
</dbReference>
<reference evidence="1" key="2">
    <citation type="journal article" date="2021" name="PeerJ">
        <title>Extensive microbial diversity within the chicken gut microbiome revealed by metagenomics and culture.</title>
        <authorList>
            <person name="Gilroy R."/>
            <person name="Ravi A."/>
            <person name="Getino M."/>
            <person name="Pursley I."/>
            <person name="Horton D.L."/>
            <person name="Alikhan N.F."/>
            <person name="Baker D."/>
            <person name="Gharbi K."/>
            <person name="Hall N."/>
            <person name="Watson M."/>
            <person name="Adriaenssens E.M."/>
            <person name="Foster-Nyarko E."/>
            <person name="Jarju S."/>
            <person name="Secka A."/>
            <person name="Antonio M."/>
            <person name="Oren A."/>
            <person name="Chaudhuri R.R."/>
            <person name="La Ragione R."/>
            <person name="Hildebrand F."/>
            <person name="Pallen M.J."/>
        </authorList>
    </citation>
    <scope>NUCLEOTIDE SEQUENCE</scope>
    <source>
        <strain evidence="1">ChiHjej13B12-12457</strain>
    </source>
</reference>
<evidence type="ECO:0000313" key="1">
    <source>
        <dbReference type="EMBL" id="HIR61899.1"/>
    </source>
</evidence>
<sequence>MRHSVIYAAGLAAIVLTACSKEKAEKDATPFITEVFEYMPAPGQFVNTMPLYEEGDTQETMNRKVLEAIGNNNRGLISLGGWGGYVVVGFDHTIENREGLCDFRVLGNAFGDEGGSSEPGIIMVSVDANGNGMPDDPWYEIAGSAHIDPAQEAWYQAARDNGNDVVLHSDYSITYLRPEQEPTASEEEEYILWEDILGRRGSIPKNKYHTQPYFPQWYGEDRLSFSGTCLPQNGIDESGEGTYYVLYKFRYGYADNDTNSGDRSAVDISWAVDSRGQSVDLPGVDFIRIYTGVNQVNGWIGECSTEIMGVEDLHLLGEEIATY</sequence>
<dbReference type="PROSITE" id="PS51257">
    <property type="entry name" value="PROKAR_LIPOPROTEIN"/>
    <property type="match status" value="1"/>
</dbReference>
<protein>
    <submittedName>
        <fullName evidence="1">PKD domain-containing protein</fullName>
    </submittedName>
</protein>
<name>A0A9D1J6A1_9BACT</name>
<accession>A0A9D1J6A1</accession>
<evidence type="ECO:0000313" key="2">
    <source>
        <dbReference type="Proteomes" id="UP000886744"/>
    </source>
</evidence>
<organism evidence="1 2">
    <name type="scientific">Candidatus Coprenecus avistercoris</name>
    <dbReference type="NCBI Taxonomy" id="2840730"/>
    <lineage>
        <taxon>Bacteria</taxon>
        <taxon>Pseudomonadati</taxon>
        <taxon>Bacteroidota</taxon>
        <taxon>Bacteroidia</taxon>
        <taxon>Bacteroidales</taxon>
        <taxon>Rikenellaceae</taxon>
        <taxon>Rikenellaceae incertae sedis</taxon>
        <taxon>Candidatus Coprenecus</taxon>
    </lineage>
</organism>